<gene>
    <name evidence="1" type="ORF">AVDCRST_MAG63-3864</name>
</gene>
<dbReference type="EMBL" id="CADCTO010000522">
    <property type="protein sequence ID" value="CAA9284855.1"/>
    <property type="molecule type" value="Genomic_DNA"/>
</dbReference>
<reference evidence="1" key="1">
    <citation type="submission" date="2020-02" db="EMBL/GenBank/DDBJ databases">
        <authorList>
            <person name="Meier V. D."/>
        </authorList>
    </citation>
    <scope>NUCLEOTIDE SEQUENCE</scope>
    <source>
        <strain evidence="1">AVDCRST_MAG63</strain>
    </source>
</reference>
<proteinExistence type="predicted"/>
<dbReference type="AlphaFoldDB" id="A0A6J4JQJ9"/>
<name>A0A6J4JQJ9_9BACT</name>
<organism evidence="1">
    <name type="scientific">uncultured Armatimonadetes bacterium</name>
    <dbReference type="NCBI Taxonomy" id="157466"/>
    <lineage>
        <taxon>Bacteria</taxon>
        <taxon>Bacillati</taxon>
        <taxon>Armatimonadota</taxon>
        <taxon>environmental samples</taxon>
    </lineage>
</organism>
<protein>
    <submittedName>
        <fullName evidence="1">Uncharacterized protein</fullName>
    </submittedName>
</protein>
<sequence>MSTEPQGGRPYGADNIDPRNFRSPLYGRTYRQHARHVLDYYTDLDWRQEMPAAEEWRRLAEMDTFDPGAAEALLARLEDGESHGSMWPMFRKYVKDWASARAAMGALERELEGLSHAEASLRLLRFYETYCAPWSDTHPGQEVARRWHALTRAEPVPAGEAEALVAMVSGADWNGWDEPLWRELRDRVRSWAQAQVGPGGAGPDASEIVR</sequence>
<accession>A0A6J4JQJ9</accession>
<evidence type="ECO:0000313" key="1">
    <source>
        <dbReference type="EMBL" id="CAA9284855.1"/>
    </source>
</evidence>